<accession>A0ACB9ECI6</accession>
<reference evidence="2" key="1">
    <citation type="journal article" date="2022" name="Mol. Ecol. Resour.">
        <title>The genomes of chicory, endive, great burdock and yacon provide insights into Asteraceae palaeo-polyploidization history and plant inulin production.</title>
        <authorList>
            <person name="Fan W."/>
            <person name="Wang S."/>
            <person name="Wang H."/>
            <person name="Wang A."/>
            <person name="Jiang F."/>
            <person name="Liu H."/>
            <person name="Zhao H."/>
            <person name="Xu D."/>
            <person name="Zhang Y."/>
        </authorList>
    </citation>
    <scope>NUCLEOTIDE SEQUENCE [LARGE SCALE GENOMIC DNA]</scope>
    <source>
        <strain evidence="2">cv. Yunnan</strain>
    </source>
</reference>
<comment type="caution">
    <text evidence="1">The sequence shown here is derived from an EMBL/GenBank/DDBJ whole genome shotgun (WGS) entry which is preliminary data.</text>
</comment>
<proteinExistence type="predicted"/>
<protein>
    <submittedName>
        <fullName evidence="1">Uncharacterized protein</fullName>
    </submittedName>
</protein>
<evidence type="ECO:0000313" key="1">
    <source>
        <dbReference type="EMBL" id="KAI3756283.1"/>
    </source>
</evidence>
<dbReference type="Proteomes" id="UP001056120">
    <property type="component" value="Linkage Group LG18"/>
</dbReference>
<keyword evidence="2" id="KW-1185">Reference proteome</keyword>
<dbReference type="EMBL" id="CM042035">
    <property type="protein sequence ID" value="KAI3756283.1"/>
    <property type="molecule type" value="Genomic_DNA"/>
</dbReference>
<gene>
    <name evidence="1" type="ORF">L1987_56102</name>
</gene>
<name>A0ACB9ECI6_9ASTR</name>
<sequence length="107" mass="11997">MTKKNTGRYEKKIWRKSSNNSMLIIIANISVWFTLNLPFTQTVKIFPTVNGALVWFTLASVTYSQTSPLSLSPSPCDSRATQFSIAYRSAIFVVNPPLFSLDSETRG</sequence>
<organism evidence="1 2">
    <name type="scientific">Smallanthus sonchifolius</name>
    <dbReference type="NCBI Taxonomy" id="185202"/>
    <lineage>
        <taxon>Eukaryota</taxon>
        <taxon>Viridiplantae</taxon>
        <taxon>Streptophyta</taxon>
        <taxon>Embryophyta</taxon>
        <taxon>Tracheophyta</taxon>
        <taxon>Spermatophyta</taxon>
        <taxon>Magnoliopsida</taxon>
        <taxon>eudicotyledons</taxon>
        <taxon>Gunneridae</taxon>
        <taxon>Pentapetalae</taxon>
        <taxon>asterids</taxon>
        <taxon>campanulids</taxon>
        <taxon>Asterales</taxon>
        <taxon>Asteraceae</taxon>
        <taxon>Asteroideae</taxon>
        <taxon>Heliantheae alliance</taxon>
        <taxon>Millerieae</taxon>
        <taxon>Smallanthus</taxon>
    </lineage>
</organism>
<reference evidence="1 2" key="2">
    <citation type="journal article" date="2022" name="Mol. Ecol. Resour.">
        <title>The genomes of chicory, endive, great burdock and yacon provide insights into Asteraceae paleo-polyploidization history and plant inulin production.</title>
        <authorList>
            <person name="Fan W."/>
            <person name="Wang S."/>
            <person name="Wang H."/>
            <person name="Wang A."/>
            <person name="Jiang F."/>
            <person name="Liu H."/>
            <person name="Zhao H."/>
            <person name="Xu D."/>
            <person name="Zhang Y."/>
        </authorList>
    </citation>
    <scope>NUCLEOTIDE SEQUENCE [LARGE SCALE GENOMIC DNA]</scope>
    <source>
        <strain evidence="2">cv. Yunnan</strain>
        <tissue evidence="1">Leaves</tissue>
    </source>
</reference>
<evidence type="ECO:0000313" key="2">
    <source>
        <dbReference type="Proteomes" id="UP001056120"/>
    </source>
</evidence>